<name>A0ABP5D2R8_9ACTN</name>
<comment type="caution">
    <text evidence="2">The sequence shown here is derived from an EMBL/GenBank/DDBJ whole genome shotgun (WGS) entry which is preliminary data.</text>
</comment>
<dbReference type="EMBL" id="BAAAPB010000004">
    <property type="protein sequence ID" value="GAA1971325.1"/>
    <property type="molecule type" value="Genomic_DNA"/>
</dbReference>
<protein>
    <submittedName>
        <fullName evidence="2">Uncharacterized protein</fullName>
    </submittedName>
</protein>
<gene>
    <name evidence="2" type="ORF">GCM10009798_35240</name>
</gene>
<evidence type="ECO:0000313" key="3">
    <source>
        <dbReference type="Proteomes" id="UP001500571"/>
    </source>
</evidence>
<evidence type="ECO:0000313" key="2">
    <source>
        <dbReference type="EMBL" id="GAA1971325.1"/>
    </source>
</evidence>
<accession>A0ABP5D2R8</accession>
<feature type="region of interest" description="Disordered" evidence="1">
    <location>
        <begin position="1"/>
        <end position="29"/>
    </location>
</feature>
<keyword evidence="3" id="KW-1185">Reference proteome</keyword>
<proteinExistence type="predicted"/>
<sequence>MSRARPTFTGTTTDPRAATSVTQERRQSTTDQFWQWAAFSSGGTLAVDYYDRQYGADETTGYSDLSLSGTRDLTRFGTDRVTTSSMPPPTQFPGPNGGQFYGDYTGLTVTNGRAHPVWSDTRAVDLFVCPGTATGPGNPPRLCTATEPNGLRANDQEMFTDSLSIPTSHQ</sequence>
<evidence type="ECO:0000256" key="1">
    <source>
        <dbReference type="SAM" id="MobiDB-lite"/>
    </source>
</evidence>
<dbReference type="Proteomes" id="UP001500571">
    <property type="component" value="Unassembled WGS sequence"/>
</dbReference>
<organism evidence="2 3">
    <name type="scientific">Nocardioides panacihumi</name>
    <dbReference type="NCBI Taxonomy" id="400774"/>
    <lineage>
        <taxon>Bacteria</taxon>
        <taxon>Bacillati</taxon>
        <taxon>Actinomycetota</taxon>
        <taxon>Actinomycetes</taxon>
        <taxon>Propionibacteriales</taxon>
        <taxon>Nocardioidaceae</taxon>
        <taxon>Nocardioides</taxon>
    </lineage>
</organism>
<dbReference type="RefSeq" id="WP_344047083.1">
    <property type="nucleotide sequence ID" value="NZ_BAAAPB010000004.1"/>
</dbReference>
<feature type="compositionally biased region" description="Polar residues" evidence="1">
    <location>
        <begin position="8"/>
        <end position="22"/>
    </location>
</feature>
<reference evidence="3" key="1">
    <citation type="journal article" date="2019" name="Int. J. Syst. Evol. Microbiol.">
        <title>The Global Catalogue of Microorganisms (GCM) 10K type strain sequencing project: providing services to taxonomists for standard genome sequencing and annotation.</title>
        <authorList>
            <consortium name="The Broad Institute Genomics Platform"/>
            <consortium name="The Broad Institute Genome Sequencing Center for Infectious Disease"/>
            <person name="Wu L."/>
            <person name="Ma J."/>
        </authorList>
    </citation>
    <scope>NUCLEOTIDE SEQUENCE [LARGE SCALE GENOMIC DNA]</scope>
    <source>
        <strain evidence="3">JCM 15309</strain>
    </source>
</reference>